<feature type="region of interest" description="Disordered" evidence="2">
    <location>
        <begin position="95"/>
        <end position="130"/>
    </location>
</feature>
<dbReference type="STRING" id="1834516.BL253_32120"/>
<dbReference type="Gene3D" id="2.60.40.380">
    <property type="entry name" value="Purple acid phosphatase-like, N-terminal"/>
    <property type="match status" value="1"/>
</dbReference>
<protein>
    <submittedName>
        <fullName evidence="5">Metallophosphoesterase</fullName>
    </submittedName>
</protein>
<organism evidence="5 6">
    <name type="scientific">Pseudofrankia asymbiotica</name>
    <dbReference type="NCBI Taxonomy" id="1834516"/>
    <lineage>
        <taxon>Bacteria</taxon>
        <taxon>Bacillati</taxon>
        <taxon>Actinomycetota</taxon>
        <taxon>Actinomycetes</taxon>
        <taxon>Frankiales</taxon>
        <taxon>Frankiaceae</taxon>
        <taxon>Pseudofrankia</taxon>
    </lineage>
</organism>
<dbReference type="PANTHER" id="PTHR22953">
    <property type="entry name" value="ACID PHOSPHATASE RELATED"/>
    <property type="match status" value="1"/>
</dbReference>
<keyword evidence="1" id="KW-0732">Signal</keyword>
<dbReference type="AlphaFoldDB" id="A0A1V2I1Q2"/>
<evidence type="ECO:0000313" key="6">
    <source>
        <dbReference type="Proteomes" id="UP000188929"/>
    </source>
</evidence>
<dbReference type="Pfam" id="PF16656">
    <property type="entry name" value="Pur_ac_phosph_N"/>
    <property type="match status" value="1"/>
</dbReference>
<gene>
    <name evidence="5" type="ORF">BL253_32120</name>
</gene>
<evidence type="ECO:0000259" key="4">
    <source>
        <dbReference type="Pfam" id="PF16656"/>
    </source>
</evidence>
<evidence type="ECO:0000313" key="5">
    <source>
        <dbReference type="EMBL" id="ONH23722.1"/>
    </source>
</evidence>
<dbReference type="InterPro" id="IPR015914">
    <property type="entry name" value="PAPs_N"/>
</dbReference>
<dbReference type="OrthoDB" id="9804511at2"/>
<accession>A0A1V2I1Q2</accession>
<dbReference type="SUPFAM" id="SSF56300">
    <property type="entry name" value="Metallo-dependent phosphatases"/>
    <property type="match status" value="1"/>
</dbReference>
<dbReference type="InterPro" id="IPR008963">
    <property type="entry name" value="Purple_acid_Pase-like_N"/>
</dbReference>
<dbReference type="Proteomes" id="UP000188929">
    <property type="component" value="Unassembled WGS sequence"/>
</dbReference>
<feature type="domain" description="Calcineurin-like phosphoesterase" evidence="3">
    <location>
        <begin position="142"/>
        <end position="354"/>
    </location>
</feature>
<dbReference type="InterPro" id="IPR029052">
    <property type="entry name" value="Metallo-depent_PP-like"/>
</dbReference>
<dbReference type="InterPro" id="IPR039331">
    <property type="entry name" value="PAPs-like"/>
</dbReference>
<feature type="compositionally biased region" description="Basic residues" evidence="2">
    <location>
        <begin position="464"/>
        <end position="475"/>
    </location>
</feature>
<keyword evidence="6" id="KW-1185">Reference proteome</keyword>
<evidence type="ECO:0000256" key="1">
    <source>
        <dbReference type="ARBA" id="ARBA00022729"/>
    </source>
</evidence>
<dbReference type="Gene3D" id="3.60.21.10">
    <property type="match status" value="1"/>
</dbReference>
<feature type="domain" description="Purple acid phosphatase N-terminal" evidence="4">
    <location>
        <begin position="10"/>
        <end position="88"/>
    </location>
</feature>
<proteinExistence type="predicted"/>
<dbReference type="PANTHER" id="PTHR22953:SF153">
    <property type="entry name" value="PURPLE ACID PHOSPHATASE"/>
    <property type="match status" value="1"/>
</dbReference>
<dbReference type="GO" id="GO:0046872">
    <property type="term" value="F:metal ion binding"/>
    <property type="evidence" value="ECO:0007669"/>
    <property type="project" value="InterPro"/>
</dbReference>
<dbReference type="InterPro" id="IPR004843">
    <property type="entry name" value="Calcineurin-like_PHP"/>
</dbReference>
<dbReference type="EMBL" id="MOMC01000081">
    <property type="protein sequence ID" value="ONH23722.1"/>
    <property type="molecule type" value="Genomic_DNA"/>
</dbReference>
<comment type="caution">
    <text evidence="5">The sequence shown here is derived from an EMBL/GenBank/DDBJ whole genome shotgun (WGS) entry which is preliminary data.</text>
</comment>
<dbReference type="SUPFAM" id="SSF49363">
    <property type="entry name" value="Purple acid phosphatase, N-terminal domain"/>
    <property type="match status" value="1"/>
</dbReference>
<dbReference type="RefSeq" id="WP_076821288.1">
    <property type="nucleotide sequence ID" value="NZ_MOMC01000081.1"/>
</dbReference>
<evidence type="ECO:0000259" key="3">
    <source>
        <dbReference type="Pfam" id="PF00149"/>
    </source>
</evidence>
<sequence length="542" mass="58148">MTRRVAGGGGVHLEFGADPATSMVVSWLTDGAVSRPMARFAPVDPDEAEPGEAYAATRTYRDTARRRIHVQHATLVGLRPGVRYRYEIFPPLGGDEPSTGEFSTAPRAGGAAGTTSVGGASGASGAHEDANGASAAGAAFTFTCFGDHGTDQEDDPYGSSASGAVVAAVDMLAPLFNLALGDLSYASLRREPSRVWADWFRMVAPSASRRPWMPVAGNHESERELGRFGLDPYQAYFQLPDNGADGDFRELWYAFTVGRVRFVVLFGEDACYQEHGLVYLRGFSEGRQTAWLERTLRAARADPEIDWVIVAMHQVAMSTAAYHNGGDLGLREEWLPLFDRYEVDLVLCGHEHHYERTHPVRGVVPGSPVLTPRPVVPANATGASTGAAVSPTAPTVPMAARTARTAGSPGLALADEVVDTTTGTVHIIVGTGGSSSPSTGALFEPPLGRVVVRPEPPDPPATPARRRFGKSPVSRRRTIHVTEGAPWLATRSTDHPYAFAALHVDPGLPGGTTTIRLTVHDSLRPDEQPFDEVLFTRPRRDR</sequence>
<dbReference type="GO" id="GO:0003993">
    <property type="term" value="F:acid phosphatase activity"/>
    <property type="evidence" value="ECO:0007669"/>
    <property type="project" value="InterPro"/>
</dbReference>
<reference evidence="6" key="1">
    <citation type="submission" date="2016-10" db="EMBL/GenBank/DDBJ databases">
        <title>Frankia sp. NRRL B-16386 Genome sequencing.</title>
        <authorList>
            <person name="Ghodhbane-Gtari F."/>
            <person name="Swanson E."/>
            <person name="Gueddou A."/>
            <person name="Hezbri K."/>
            <person name="Ktari K."/>
            <person name="Nouioui I."/>
            <person name="Morris K."/>
            <person name="Simpson S."/>
            <person name="Abebe-Akele F."/>
            <person name="Thomas K."/>
            <person name="Gtari M."/>
            <person name="Tisa L.S."/>
        </authorList>
    </citation>
    <scope>NUCLEOTIDE SEQUENCE [LARGE SCALE GENOMIC DNA]</scope>
    <source>
        <strain evidence="6">NRRL B-16386</strain>
    </source>
</reference>
<name>A0A1V2I1Q2_9ACTN</name>
<feature type="region of interest" description="Disordered" evidence="2">
    <location>
        <begin position="454"/>
        <end position="475"/>
    </location>
</feature>
<evidence type="ECO:0000256" key="2">
    <source>
        <dbReference type="SAM" id="MobiDB-lite"/>
    </source>
</evidence>
<dbReference type="Pfam" id="PF00149">
    <property type="entry name" value="Metallophos"/>
    <property type="match status" value="1"/>
</dbReference>